<dbReference type="EMBL" id="JAWJWE010000036">
    <property type="protein sequence ID" value="KAK6628617.1"/>
    <property type="molecule type" value="Genomic_DNA"/>
</dbReference>
<reference evidence="2 3" key="1">
    <citation type="submission" date="2023-10" db="EMBL/GenBank/DDBJ databases">
        <title>Genomes of two closely related lineages of the louse Polyplax serrata with different host specificities.</title>
        <authorList>
            <person name="Martinu J."/>
            <person name="Tarabai H."/>
            <person name="Stefka J."/>
            <person name="Hypsa V."/>
        </authorList>
    </citation>
    <scope>NUCLEOTIDE SEQUENCE [LARGE SCALE GENOMIC DNA]</scope>
    <source>
        <strain evidence="2">HR10_N</strain>
    </source>
</reference>
<evidence type="ECO:0000256" key="1">
    <source>
        <dbReference type="SAM" id="MobiDB-lite"/>
    </source>
</evidence>
<sequence length="115" mass="12475">MESSSARPVGIGFFGSSLPDITMPPSALQIATRKRVSQLCKPKCASPSPEHPRDNITAYLLPFPSSQLAFLREQESPDSIDTGKEKGNSRFHGKEISSTGLQQHGKKKKGDIPDP</sequence>
<proteinExistence type="predicted"/>
<feature type="compositionally biased region" description="Basic and acidic residues" evidence="1">
    <location>
        <begin position="81"/>
        <end position="95"/>
    </location>
</feature>
<dbReference type="Proteomes" id="UP001372834">
    <property type="component" value="Unassembled WGS sequence"/>
</dbReference>
<evidence type="ECO:0000313" key="3">
    <source>
        <dbReference type="Proteomes" id="UP001372834"/>
    </source>
</evidence>
<evidence type="ECO:0000313" key="2">
    <source>
        <dbReference type="EMBL" id="KAK6628617.1"/>
    </source>
</evidence>
<dbReference type="AlphaFoldDB" id="A0AAN8PMC5"/>
<protein>
    <submittedName>
        <fullName evidence="2">Uncharacterized protein</fullName>
    </submittedName>
</protein>
<organism evidence="2 3">
    <name type="scientific">Polyplax serrata</name>
    <name type="common">Common mouse louse</name>
    <dbReference type="NCBI Taxonomy" id="468196"/>
    <lineage>
        <taxon>Eukaryota</taxon>
        <taxon>Metazoa</taxon>
        <taxon>Ecdysozoa</taxon>
        <taxon>Arthropoda</taxon>
        <taxon>Hexapoda</taxon>
        <taxon>Insecta</taxon>
        <taxon>Pterygota</taxon>
        <taxon>Neoptera</taxon>
        <taxon>Paraneoptera</taxon>
        <taxon>Psocodea</taxon>
        <taxon>Troctomorpha</taxon>
        <taxon>Phthiraptera</taxon>
        <taxon>Anoplura</taxon>
        <taxon>Polyplacidae</taxon>
        <taxon>Polyplax</taxon>
    </lineage>
</organism>
<feature type="region of interest" description="Disordered" evidence="1">
    <location>
        <begin position="73"/>
        <end position="115"/>
    </location>
</feature>
<gene>
    <name evidence="2" type="ORF">RUM43_002432</name>
</gene>
<accession>A0AAN8PMC5</accession>
<comment type="caution">
    <text evidence="2">The sequence shown here is derived from an EMBL/GenBank/DDBJ whole genome shotgun (WGS) entry which is preliminary data.</text>
</comment>
<name>A0AAN8PMC5_POLSC</name>